<accession>A0A4U0RC33</accession>
<name>A0A4U0RC33_9RHOB</name>
<evidence type="ECO:0000313" key="2">
    <source>
        <dbReference type="EMBL" id="TJZ92496.1"/>
    </source>
</evidence>
<reference evidence="2 3" key="1">
    <citation type="submission" date="2019-04" db="EMBL/GenBank/DDBJ databases">
        <authorList>
            <person name="Li J."/>
        </authorList>
    </citation>
    <scope>NUCLEOTIDE SEQUENCE [LARGE SCALE GENOMIC DNA]</scope>
    <source>
        <strain evidence="2 3">KCTC 42687</strain>
    </source>
</reference>
<comment type="caution">
    <text evidence="2">The sequence shown here is derived from an EMBL/GenBank/DDBJ whole genome shotgun (WGS) entry which is preliminary data.</text>
</comment>
<organism evidence="2 3">
    <name type="scientific">Paracoccus gahaiensis</name>
    <dbReference type="NCBI Taxonomy" id="1706839"/>
    <lineage>
        <taxon>Bacteria</taxon>
        <taxon>Pseudomonadati</taxon>
        <taxon>Pseudomonadota</taxon>
        <taxon>Alphaproteobacteria</taxon>
        <taxon>Rhodobacterales</taxon>
        <taxon>Paracoccaceae</taxon>
        <taxon>Paracoccus</taxon>
    </lineage>
</organism>
<dbReference type="PANTHER" id="PTHR39639">
    <property type="entry name" value="CHROMOSOME 16, WHOLE GENOME SHOTGUN SEQUENCE"/>
    <property type="match status" value="1"/>
</dbReference>
<evidence type="ECO:0000259" key="1">
    <source>
        <dbReference type="Pfam" id="PF03235"/>
    </source>
</evidence>
<dbReference type="AlphaFoldDB" id="A0A4U0RC33"/>
<dbReference type="RefSeq" id="WP_136885051.1">
    <property type="nucleotide sequence ID" value="NZ_SUNI01000004.1"/>
</dbReference>
<protein>
    <submittedName>
        <fullName evidence="2">DUF262 domain-containing protein</fullName>
    </submittedName>
</protein>
<sequence length="358" mass="41345">MTDLTEGDELATEEENDETPFVEFDISVAPADPTLELLANKIQAGDIIVPFYQRKYVWKIEQASKLIESFLMGLPVPQVFLYVNDEDQLEIIDGQQRIMSVKYFFEGYFGEPDNQSRRQVFRLKGLAERSEFNGKTFQELPPRDQRRLKNTALRAIHIKQLKPSLRNDSVFHIFERLNTGGTQLKPQEIRNAVYRGKITDELRALNEDAAWRKILGINRPDKNQKDVEILLRLFSLFENWPNYEKPMLRHLNSQMEQNKGFASERAKAFKKRFPLVTVLVAENINRPFRPKGVINSALLEGVMVALLEEKKPDAERLVKGYKALINDEKFTTLIRGATTDTLTVKDRIARAKKAFEDA</sequence>
<dbReference type="Proteomes" id="UP000309747">
    <property type="component" value="Unassembled WGS sequence"/>
</dbReference>
<dbReference type="OrthoDB" id="9787127at2"/>
<evidence type="ECO:0000313" key="3">
    <source>
        <dbReference type="Proteomes" id="UP000309747"/>
    </source>
</evidence>
<dbReference type="PANTHER" id="PTHR39639:SF1">
    <property type="entry name" value="DUF262 DOMAIN-CONTAINING PROTEIN"/>
    <property type="match status" value="1"/>
</dbReference>
<dbReference type="Pfam" id="PF03235">
    <property type="entry name" value="GmrSD_N"/>
    <property type="match status" value="1"/>
</dbReference>
<dbReference type="InterPro" id="IPR004919">
    <property type="entry name" value="GmrSD_N"/>
</dbReference>
<feature type="domain" description="GmrSD restriction endonucleases N-terminal" evidence="1">
    <location>
        <begin position="38"/>
        <end position="194"/>
    </location>
</feature>
<gene>
    <name evidence="2" type="ORF">FA743_06400</name>
</gene>
<dbReference type="EMBL" id="SUNI01000004">
    <property type="protein sequence ID" value="TJZ92496.1"/>
    <property type="molecule type" value="Genomic_DNA"/>
</dbReference>
<keyword evidence="3" id="KW-1185">Reference proteome</keyword>
<proteinExistence type="predicted"/>